<evidence type="ECO:0000313" key="2">
    <source>
        <dbReference type="Proteomes" id="UP001151760"/>
    </source>
</evidence>
<keyword evidence="2" id="KW-1185">Reference proteome</keyword>
<organism evidence="1 2">
    <name type="scientific">Tanacetum coccineum</name>
    <dbReference type="NCBI Taxonomy" id="301880"/>
    <lineage>
        <taxon>Eukaryota</taxon>
        <taxon>Viridiplantae</taxon>
        <taxon>Streptophyta</taxon>
        <taxon>Embryophyta</taxon>
        <taxon>Tracheophyta</taxon>
        <taxon>Spermatophyta</taxon>
        <taxon>Magnoliopsida</taxon>
        <taxon>eudicotyledons</taxon>
        <taxon>Gunneridae</taxon>
        <taxon>Pentapetalae</taxon>
        <taxon>asterids</taxon>
        <taxon>campanulids</taxon>
        <taxon>Asterales</taxon>
        <taxon>Asteraceae</taxon>
        <taxon>Asteroideae</taxon>
        <taxon>Anthemideae</taxon>
        <taxon>Anthemidinae</taxon>
        <taxon>Tanacetum</taxon>
    </lineage>
</organism>
<evidence type="ECO:0000313" key="1">
    <source>
        <dbReference type="EMBL" id="GJT07015.1"/>
    </source>
</evidence>
<name>A0ABQ5AWH6_9ASTR</name>
<accession>A0ABQ5AWH6</accession>
<dbReference type="EMBL" id="BQNB010012716">
    <property type="protein sequence ID" value="GJT07015.1"/>
    <property type="molecule type" value="Genomic_DNA"/>
</dbReference>
<reference evidence="1" key="2">
    <citation type="submission" date="2022-01" db="EMBL/GenBank/DDBJ databases">
        <authorList>
            <person name="Yamashiro T."/>
            <person name="Shiraishi A."/>
            <person name="Satake H."/>
            <person name="Nakayama K."/>
        </authorList>
    </citation>
    <scope>NUCLEOTIDE SEQUENCE</scope>
</reference>
<dbReference type="Proteomes" id="UP001151760">
    <property type="component" value="Unassembled WGS sequence"/>
</dbReference>
<comment type="caution">
    <text evidence="1">The sequence shown here is derived from an EMBL/GenBank/DDBJ whole genome shotgun (WGS) entry which is preliminary data.</text>
</comment>
<protein>
    <submittedName>
        <fullName evidence="1">Uncharacterized protein</fullName>
    </submittedName>
</protein>
<proteinExistence type="predicted"/>
<reference evidence="1" key="1">
    <citation type="journal article" date="2022" name="Int. J. Mol. Sci.">
        <title>Draft Genome of Tanacetum Coccineum: Genomic Comparison of Closely Related Tanacetum-Family Plants.</title>
        <authorList>
            <person name="Yamashiro T."/>
            <person name="Shiraishi A."/>
            <person name="Nakayama K."/>
            <person name="Satake H."/>
        </authorList>
    </citation>
    <scope>NUCLEOTIDE SEQUENCE</scope>
</reference>
<gene>
    <name evidence="1" type="ORF">Tco_0841477</name>
</gene>
<sequence length="136" mass="15200">MPHNSYPSERKLCSMAPDSVSFLFFESDVDEDSWFPFSVYIIGREEDRSGNGSYLFLQIQRAFLATLSCSLELHSDTGSLSRDSSNRSVVHLLLLPFLEGRAGITLAFARYTVTGLVPLCFVIFDLEPLSMSFALS</sequence>